<dbReference type="EMBL" id="BQNB010011112">
    <property type="protein sequence ID" value="GJS86288.1"/>
    <property type="molecule type" value="Genomic_DNA"/>
</dbReference>
<name>A0ABQ4ZBR2_9ASTR</name>
<gene>
    <name evidence="1" type="ORF">Tco_0752829</name>
</gene>
<evidence type="ECO:0000313" key="2">
    <source>
        <dbReference type="Proteomes" id="UP001151760"/>
    </source>
</evidence>
<reference evidence="1" key="2">
    <citation type="submission" date="2022-01" db="EMBL/GenBank/DDBJ databases">
        <authorList>
            <person name="Yamashiro T."/>
            <person name="Shiraishi A."/>
            <person name="Satake H."/>
            <person name="Nakayama K."/>
        </authorList>
    </citation>
    <scope>NUCLEOTIDE SEQUENCE</scope>
</reference>
<proteinExistence type="predicted"/>
<accession>A0ABQ4ZBR2</accession>
<protein>
    <submittedName>
        <fullName evidence="1">Uncharacterized protein</fullName>
    </submittedName>
</protein>
<dbReference type="Proteomes" id="UP001151760">
    <property type="component" value="Unassembled WGS sequence"/>
</dbReference>
<sequence>MGKLAFCDYHNMVAILEKTEHNTDFHQIMDWYALMVRPTVYVAHIQQFWSTARVETVDEATKIIATVIGRQSTLTESSIRRHLKLNDAEGFVPFDGHCLLKPFMRVETVFKKNGTKKAKMKQNLARMEKDKFNPLTQQAHLVEALTKETQAASPRDEDFGYK</sequence>
<organism evidence="1 2">
    <name type="scientific">Tanacetum coccineum</name>
    <dbReference type="NCBI Taxonomy" id="301880"/>
    <lineage>
        <taxon>Eukaryota</taxon>
        <taxon>Viridiplantae</taxon>
        <taxon>Streptophyta</taxon>
        <taxon>Embryophyta</taxon>
        <taxon>Tracheophyta</taxon>
        <taxon>Spermatophyta</taxon>
        <taxon>Magnoliopsida</taxon>
        <taxon>eudicotyledons</taxon>
        <taxon>Gunneridae</taxon>
        <taxon>Pentapetalae</taxon>
        <taxon>asterids</taxon>
        <taxon>campanulids</taxon>
        <taxon>Asterales</taxon>
        <taxon>Asteraceae</taxon>
        <taxon>Asteroideae</taxon>
        <taxon>Anthemideae</taxon>
        <taxon>Anthemidinae</taxon>
        <taxon>Tanacetum</taxon>
    </lineage>
</organism>
<keyword evidence="2" id="KW-1185">Reference proteome</keyword>
<evidence type="ECO:0000313" key="1">
    <source>
        <dbReference type="EMBL" id="GJS86288.1"/>
    </source>
</evidence>
<reference evidence="1" key="1">
    <citation type="journal article" date="2022" name="Int. J. Mol. Sci.">
        <title>Draft Genome of Tanacetum Coccineum: Genomic Comparison of Closely Related Tanacetum-Family Plants.</title>
        <authorList>
            <person name="Yamashiro T."/>
            <person name="Shiraishi A."/>
            <person name="Nakayama K."/>
            <person name="Satake H."/>
        </authorList>
    </citation>
    <scope>NUCLEOTIDE SEQUENCE</scope>
</reference>
<comment type="caution">
    <text evidence="1">The sequence shown here is derived from an EMBL/GenBank/DDBJ whole genome shotgun (WGS) entry which is preliminary data.</text>
</comment>